<dbReference type="AlphaFoldDB" id="A0A3N4M8Z8"/>
<accession>A0A3N4M8Z8</accession>
<dbReference type="Proteomes" id="UP000279089">
    <property type="component" value="Unassembled WGS sequence"/>
</dbReference>
<protein>
    <submittedName>
        <fullName evidence="1">Uncharacterized protein</fullName>
    </submittedName>
</protein>
<dbReference type="RefSeq" id="WP_120517751.1">
    <property type="nucleotide sequence ID" value="NZ_QXZY01000010.1"/>
</dbReference>
<organism evidence="1 2">
    <name type="scientific">Chitinophaga barathri</name>
    <dbReference type="NCBI Taxonomy" id="1647451"/>
    <lineage>
        <taxon>Bacteria</taxon>
        <taxon>Pseudomonadati</taxon>
        <taxon>Bacteroidota</taxon>
        <taxon>Chitinophagia</taxon>
        <taxon>Chitinophagales</taxon>
        <taxon>Chitinophagaceae</taxon>
        <taxon>Chitinophaga</taxon>
    </lineage>
</organism>
<reference evidence="2" key="1">
    <citation type="submission" date="2018-11" db="EMBL/GenBank/DDBJ databases">
        <title>Chitinophaga lutea sp.nov., isolate from arsenic contaminated soil.</title>
        <authorList>
            <person name="Zong Y."/>
        </authorList>
    </citation>
    <scope>NUCLEOTIDE SEQUENCE [LARGE SCALE GENOMIC DNA]</scope>
    <source>
        <strain evidence="2">YLT18</strain>
    </source>
</reference>
<evidence type="ECO:0000313" key="2">
    <source>
        <dbReference type="Proteomes" id="UP000279089"/>
    </source>
</evidence>
<keyword evidence="2" id="KW-1185">Reference proteome</keyword>
<dbReference type="EMBL" id="RMBX01000009">
    <property type="protein sequence ID" value="RPD39961.1"/>
    <property type="molecule type" value="Genomic_DNA"/>
</dbReference>
<sequence length="272" mass="29960">MGTQTGILKFTGRLGNVIGYRVGGKYHLRTMPEQVRQSPRSKASSRQFGKASKLGAAMRHALTGLTDIPHESTLVNRLNKALLGVLREDDLHRTKRFIPRHTQGLTGFCLTPHAGLSRLLTVTPDISRDNDGIITVSIPAMETFNSNPQATHLSIKAVVVNIHHGCTAADAITSEPVLLEAGRPSDAFTLQVPAQPDAISCVLLEVISLRMENGRMYQLQNRKYTAAEVIAVLPPQQEPRAITYSWDAMQVQYHNHPIPCLPGMIIHSPQRE</sequence>
<proteinExistence type="predicted"/>
<evidence type="ECO:0000313" key="1">
    <source>
        <dbReference type="EMBL" id="RPD39961.1"/>
    </source>
</evidence>
<comment type="caution">
    <text evidence="1">The sequence shown here is derived from an EMBL/GenBank/DDBJ whole genome shotgun (WGS) entry which is preliminary data.</text>
</comment>
<dbReference type="OrthoDB" id="681012at2"/>
<name>A0A3N4M8Z8_9BACT</name>
<gene>
    <name evidence="1" type="ORF">EG028_17720</name>
</gene>